<dbReference type="OrthoDB" id="9810794at2"/>
<sequence length="271" mass="29485">MKNNRGSIARAGNALRNVLLVLTMFFVTVPMLVVVWTSIQPNTYPKFPPTQFSLKWWNEALTGEWMRPLALSAEIAGIATIISVILGSAAAYALARSNSRARTMLEGFLTSPLLLPEIVISLAVLQFISMFGGSWLGPELLIAAHVTIGIPFVVRTVGVSLVGVDPLWERAAYDLGASRLRTFFTITLPLMKSGIFAGALFAFIMSFNNVELSLFLTSRSATTLPIKILNYMEFEYSPSLAAVAVTGMAGILLIAVIASRFTRMTDFIGGR</sequence>
<feature type="transmembrane region" description="Helical" evidence="8">
    <location>
        <begin position="183"/>
        <end position="207"/>
    </location>
</feature>
<keyword evidence="2 8" id="KW-0813">Transport</keyword>
<evidence type="ECO:0000256" key="8">
    <source>
        <dbReference type="RuleBase" id="RU363032"/>
    </source>
</evidence>
<reference evidence="10" key="1">
    <citation type="submission" date="2016-10" db="EMBL/GenBank/DDBJ databases">
        <authorList>
            <person name="Varghese N."/>
            <person name="Submissions S."/>
        </authorList>
    </citation>
    <scope>NUCLEOTIDE SEQUENCE [LARGE SCALE GENOMIC DNA]</scope>
    <source>
        <strain evidence="10">DSM 22082</strain>
    </source>
</reference>
<protein>
    <submittedName>
        <fullName evidence="10">Spermidine/putrescine transport system permease protein</fullName>
    </submittedName>
</protein>
<dbReference type="EMBL" id="LT629739">
    <property type="protein sequence ID" value="SDS74986.1"/>
    <property type="molecule type" value="Genomic_DNA"/>
</dbReference>
<dbReference type="SUPFAM" id="SSF161098">
    <property type="entry name" value="MetI-like"/>
    <property type="match status" value="1"/>
</dbReference>
<dbReference type="PANTHER" id="PTHR43357:SF4">
    <property type="entry name" value="INNER MEMBRANE ABC TRANSPORTER PERMEASE PROTEIN YDCV"/>
    <property type="match status" value="1"/>
</dbReference>
<dbReference type="InterPro" id="IPR035906">
    <property type="entry name" value="MetI-like_sf"/>
</dbReference>
<feature type="transmembrane region" description="Helical" evidence="8">
    <location>
        <begin position="20"/>
        <end position="39"/>
    </location>
</feature>
<feature type="transmembrane region" description="Helical" evidence="8">
    <location>
        <begin position="107"/>
        <end position="128"/>
    </location>
</feature>
<organism evidence="10 11">
    <name type="scientific">Brevibacterium sandarakinum</name>
    <dbReference type="NCBI Taxonomy" id="629680"/>
    <lineage>
        <taxon>Bacteria</taxon>
        <taxon>Bacillati</taxon>
        <taxon>Actinomycetota</taxon>
        <taxon>Actinomycetes</taxon>
        <taxon>Micrococcales</taxon>
        <taxon>Brevibacteriaceae</taxon>
        <taxon>Brevibacterium</taxon>
    </lineage>
</organism>
<evidence type="ECO:0000313" key="10">
    <source>
        <dbReference type="EMBL" id="SDS74986.1"/>
    </source>
</evidence>
<dbReference type="GO" id="GO:0055085">
    <property type="term" value="P:transmembrane transport"/>
    <property type="evidence" value="ECO:0007669"/>
    <property type="project" value="InterPro"/>
</dbReference>
<keyword evidence="6 8" id="KW-1133">Transmembrane helix</keyword>
<dbReference type="Proteomes" id="UP000199700">
    <property type="component" value="Chromosome"/>
</dbReference>
<gene>
    <name evidence="10" type="ORF">SAMN04489751_2763</name>
</gene>
<dbReference type="RefSeq" id="WP_157691446.1">
    <property type="nucleotide sequence ID" value="NZ_LT629739.1"/>
</dbReference>
<keyword evidence="3" id="KW-1003">Cell membrane</keyword>
<dbReference type="CDD" id="cd06261">
    <property type="entry name" value="TM_PBP2"/>
    <property type="match status" value="1"/>
</dbReference>
<keyword evidence="4" id="KW-0997">Cell inner membrane</keyword>
<comment type="similarity">
    <text evidence="8">Belongs to the binding-protein-dependent transport system permease family.</text>
</comment>
<feature type="transmembrane region" description="Helical" evidence="8">
    <location>
        <begin position="140"/>
        <end position="162"/>
    </location>
</feature>
<dbReference type="Pfam" id="PF00528">
    <property type="entry name" value="BPD_transp_1"/>
    <property type="match status" value="1"/>
</dbReference>
<keyword evidence="7 8" id="KW-0472">Membrane</keyword>
<comment type="subcellular location">
    <subcellularLocation>
        <location evidence="1">Cell inner membrane</location>
        <topology evidence="1">Multi-pass membrane protein</topology>
    </subcellularLocation>
    <subcellularLocation>
        <location evidence="8">Cell membrane</location>
        <topology evidence="8">Multi-pass membrane protein</topology>
    </subcellularLocation>
</comment>
<name>A0A1H1US98_BRESA</name>
<evidence type="ECO:0000256" key="6">
    <source>
        <dbReference type="ARBA" id="ARBA00022989"/>
    </source>
</evidence>
<dbReference type="GO" id="GO:0005886">
    <property type="term" value="C:plasma membrane"/>
    <property type="evidence" value="ECO:0007669"/>
    <property type="project" value="UniProtKB-SubCell"/>
</dbReference>
<feature type="transmembrane region" description="Helical" evidence="8">
    <location>
        <begin position="75"/>
        <end position="95"/>
    </location>
</feature>
<accession>A0A1H1US98</accession>
<keyword evidence="5 8" id="KW-0812">Transmembrane</keyword>
<evidence type="ECO:0000256" key="5">
    <source>
        <dbReference type="ARBA" id="ARBA00022692"/>
    </source>
</evidence>
<evidence type="ECO:0000313" key="11">
    <source>
        <dbReference type="Proteomes" id="UP000199700"/>
    </source>
</evidence>
<evidence type="ECO:0000256" key="2">
    <source>
        <dbReference type="ARBA" id="ARBA00022448"/>
    </source>
</evidence>
<evidence type="ECO:0000256" key="4">
    <source>
        <dbReference type="ARBA" id="ARBA00022519"/>
    </source>
</evidence>
<evidence type="ECO:0000256" key="7">
    <source>
        <dbReference type="ARBA" id="ARBA00023136"/>
    </source>
</evidence>
<feature type="transmembrane region" description="Helical" evidence="8">
    <location>
        <begin position="240"/>
        <end position="261"/>
    </location>
</feature>
<evidence type="ECO:0000256" key="3">
    <source>
        <dbReference type="ARBA" id="ARBA00022475"/>
    </source>
</evidence>
<keyword evidence="11" id="KW-1185">Reference proteome</keyword>
<dbReference type="PROSITE" id="PS50928">
    <property type="entry name" value="ABC_TM1"/>
    <property type="match status" value="1"/>
</dbReference>
<dbReference type="AlphaFoldDB" id="A0A1H1US98"/>
<evidence type="ECO:0000259" key="9">
    <source>
        <dbReference type="PROSITE" id="PS50928"/>
    </source>
</evidence>
<dbReference type="Gene3D" id="1.10.3720.10">
    <property type="entry name" value="MetI-like"/>
    <property type="match status" value="1"/>
</dbReference>
<dbReference type="InterPro" id="IPR000515">
    <property type="entry name" value="MetI-like"/>
</dbReference>
<evidence type="ECO:0000256" key="1">
    <source>
        <dbReference type="ARBA" id="ARBA00004429"/>
    </source>
</evidence>
<feature type="domain" description="ABC transmembrane type-1" evidence="9">
    <location>
        <begin position="69"/>
        <end position="258"/>
    </location>
</feature>
<dbReference type="PANTHER" id="PTHR43357">
    <property type="entry name" value="INNER MEMBRANE ABC TRANSPORTER PERMEASE PROTEIN YDCV"/>
    <property type="match status" value="1"/>
</dbReference>
<dbReference type="STRING" id="629680.SAMN04489751_2763"/>
<proteinExistence type="inferred from homology"/>